<dbReference type="InterPro" id="IPR020845">
    <property type="entry name" value="AMP-binding_CS"/>
</dbReference>
<gene>
    <name evidence="2" type="ORF">OFY01_11230</name>
</gene>
<organism evidence="2 3">
    <name type="scientific">Streptomyces beihaiensis</name>
    <dbReference type="NCBI Taxonomy" id="2984495"/>
    <lineage>
        <taxon>Bacteria</taxon>
        <taxon>Bacillati</taxon>
        <taxon>Actinomycetota</taxon>
        <taxon>Actinomycetes</taxon>
        <taxon>Kitasatosporales</taxon>
        <taxon>Streptomycetaceae</taxon>
        <taxon>Streptomyces</taxon>
    </lineage>
</organism>
<feature type="domain" description="AMP-dependent synthetase/ligase" evidence="1">
    <location>
        <begin position="37"/>
        <end position="397"/>
    </location>
</feature>
<protein>
    <submittedName>
        <fullName evidence="2">Acyl--CoA ligase</fullName>
    </submittedName>
</protein>
<dbReference type="InterPro" id="IPR050237">
    <property type="entry name" value="ATP-dep_AMP-bd_enzyme"/>
</dbReference>
<sequence>MPQTKRPKNIGAHFDHFGDKPGPAWHLDRPFDIAPEAGRTYDSASLAQLVAEMSGRLYEAGLRRGDRLAIIKHNHMDVILLAAAAARIGALPAMITSTFTPDVLGKMMARLEPKVIVAADSVLAAAAEAGVDLAGPATRLVAVEGEQPVSGALPLADLAGSGVPAPDLRPDAEPMLLTHTSGTTGVPKFVMHSADTIGVYGVMETIRIPFLSTRPDDTVASCIAFVHSRAVTWVQAQSVLVPSKVVVLGGCEPDTVVETLSRNRPTTLEACPNIFQRWEQLPKTHPELFTDVRSFISTFDAIHPSTVRTFMAATRRRRPVWAQSWGQSEIGPATLASYSKRKIMRRDGGEPFTNNVGRPVPFVTRLKVVDPETRKPVKRGERGIVLVKTKGLCLGYLGENERHREKVWDGWWNTGDIGVHRRNGTVEVLDREVDVIPGTSGIELESRLLERLEEVTEAIVLGDPDGLPVPVVSTNTGTLDHAAWQRATADLPALAEPRVIDWNDFPRTGTWKVRRFDLRQKILQTQDTHGTGRWT</sequence>
<reference evidence="2" key="1">
    <citation type="submission" date="2022-10" db="EMBL/GenBank/DDBJ databases">
        <title>Streptomyces beihaiensis sp. nov., a chitin degrading actinobacterium, isolated from shrimp pond soil.</title>
        <authorList>
            <person name="Xie J."/>
            <person name="Shen N."/>
        </authorList>
    </citation>
    <scope>NUCLEOTIDE SEQUENCE</scope>
    <source>
        <strain evidence="2">GXMU-J5</strain>
    </source>
</reference>
<dbReference type="RefSeq" id="WP_266598828.1">
    <property type="nucleotide sequence ID" value="NZ_JAPHNL010000100.1"/>
</dbReference>
<dbReference type="EMBL" id="JAPHNL010000100">
    <property type="protein sequence ID" value="MCX3060316.1"/>
    <property type="molecule type" value="Genomic_DNA"/>
</dbReference>
<proteinExistence type="predicted"/>
<dbReference type="InterPro" id="IPR000873">
    <property type="entry name" value="AMP-dep_synth/lig_dom"/>
</dbReference>
<evidence type="ECO:0000313" key="3">
    <source>
        <dbReference type="Proteomes" id="UP001163064"/>
    </source>
</evidence>
<dbReference type="Proteomes" id="UP001163064">
    <property type="component" value="Unassembled WGS sequence"/>
</dbReference>
<comment type="caution">
    <text evidence="2">The sequence shown here is derived from an EMBL/GenBank/DDBJ whole genome shotgun (WGS) entry which is preliminary data.</text>
</comment>
<dbReference type="CDD" id="cd04433">
    <property type="entry name" value="AFD_class_I"/>
    <property type="match status" value="1"/>
</dbReference>
<dbReference type="SUPFAM" id="SSF56801">
    <property type="entry name" value="Acetyl-CoA synthetase-like"/>
    <property type="match status" value="1"/>
</dbReference>
<accession>A0ABT3TUX1</accession>
<dbReference type="PANTHER" id="PTHR43767">
    <property type="entry name" value="LONG-CHAIN-FATTY-ACID--COA LIGASE"/>
    <property type="match status" value="1"/>
</dbReference>
<dbReference type="PANTHER" id="PTHR43767:SF1">
    <property type="entry name" value="NONRIBOSOMAL PEPTIDE SYNTHASE PES1 (EUROFUNG)-RELATED"/>
    <property type="match status" value="1"/>
</dbReference>
<dbReference type="GO" id="GO:0016874">
    <property type="term" value="F:ligase activity"/>
    <property type="evidence" value="ECO:0007669"/>
    <property type="project" value="UniProtKB-KW"/>
</dbReference>
<keyword evidence="2" id="KW-0436">Ligase</keyword>
<dbReference type="PROSITE" id="PS00455">
    <property type="entry name" value="AMP_BINDING"/>
    <property type="match status" value="1"/>
</dbReference>
<dbReference type="InterPro" id="IPR042099">
    <property type="entry name" value="ANL_N_sf"/>
</dbReference>
<evidence type="ECO:0000259" key="1">
    <source>
        <dbReference type="Pfam" id="PF00501"/>
    </source>
</evidence>
<name>A0ABT3TUX1_9ACTN</name>
<evidence type="ECO:0000313" key="2">
    <source>
        <dbReference type="EMBL" id="MCX3060316.1"/>
    </source>
</evidence>
<keyword evidence="3" id="KW-1185">Reference proteome</keyword>
<dbReference type="Gene3D" id="3.40.50.12780">
    <property type="entry name" value="N-terminal domain of ligase-like"/>
    <property type="match status" value="1"/>
</dbReference>
<dbReference type="Pfam" id="PF00501">
    <property type="entry name" value="AMP-binding"/>
    <property type="match status" value="1"/>
</dbReference>